<evidence type="ECO:0000256" key="1">
    <source>
        <dbReference type="SAM" id="Phobius"/>
    </source>
</evidence>
<comment type="caution">
    <text evidence="2">The sequence shown here is derived from an EMBL/GenBank/DDBJ whole genome shotgun (WGS) entry which is preliminary data.</text>
</comment>
<keyword evidence="1" id="KW-0472">Membrane</keyword>
<gene>
    <name evidence="2" type="ORF">AALO_G00295570</name>
</gene>
<keyword evidence="1" id="KW-0812">Transmembrane</keyword>
<feature type="transmembrane region" description="Helical" evidence="1">
    <location>
        <begin position="25"/>
        <end position="47"/>
    </location>
</feature>
<organism evidence="2 3">
    <name type="scientific">Alosa alosa</name>
    <name type="common">allis shad</name>
    <dbReference type="NCBI Taxonomy" id="278164"/>
    <lineage>
        <taxon>Eukaryota</taxon>
        <taxon>Metazoa</taxon>
        <taxon>Chordata</taxon>
        <taxon>Craniata</taxon>
        <taxon>Vertebrata</taxon>
        <taxon>Euteleostomi</taxon>
        <taxon>Actinopterygii</taxon>
        <taxon>Neopterygii</taxon>
        <taxon>Teleostei</taxon>
        <taxon>Clupei</taxon>
        <taxon>Clupeiformes</taxon>
        <taxon>Clupeoidei</taxon>
        <taxon>Clupeidae</taxon>
        <taxon>Alosa</taxon>
    </lineage>
</organism>
<sequence>MDEPRAAILPQTQTTLSTLLPLLDYISQLPMLLPVPALLWLPSAIFFSKRHLTAIGILQDRVALGGLASLSPAQQVSRGIAPALVVGAQAGEGEGLVPDVNVSHLTFEP</sequence>
<evidence type="ECO:0000313" key="2">
    <source>
        <dbReference type="EMBL" id="KAG5260714.1"/>
    </source>
</evidence>
<keyword evidence="3" id="KW-1185">Reference proteome</keyword>
<accession>A0AAV6FD67</accession>
<name>A0AAV6FD67_9TELE</name>
<proteinExistence type="predicted"/>
<keyword evidence="1" id="KW-1133">Transmembrane helix</keyword>
<dbReference type="AlphaFoldDB" id="A0AAV6FD67"/>
<evidence type="ECO:0000313" key="3">
    <source>
        <dbReference type="Proteomes" id="UP000823561"/>
    </source>
</evidence>
<protein>
    <submittedName>
        <fullName evidence="2">Uncharacterized protein</fullName>
    </submittedName>
</protein>
<dbReference type="EMBL" id="JADWDJ010000024">
    <property type="protein sequence ID" value="KAG5260714.1"/>
    <property type="molecule type" value="Genomic_DNA"/>
</dbReference>
<reference evidence="2" key="1">
    <citation type="submission" date="2020-10" db="EMBL/GenBank/DDBJ databases">
        <title>Chromosome-scale genome assembly of the Allis shad, Alosa alosa.</title>
        <authorList>
            <person name="Margot Z."/>
            <person name="Christophe K."/>
            <person name="Cabau C."/>
            <person name="Louis A."/>
            <person name="Berthelot C."/>
            <person name="Parey E."/>
            <person name="Roest Crollius H."/>
            <person name="Montfort J."/>
            <person name="Robinson-Rechavi M."/>
            <person name="Bucao C."/>
            <person name="Bouchez O."/>
            <person name="Gislard M."/>
            <person name="Lluch J."/>
            <person name="Milhes M."/>
            <person name="Lampietro C."/>
            <person name="Lopez Roques C."/>
            <person name="Donnadieu C."/>
            <person name="Braasch I."/>
            <person name="Desvignes T."/>
            <person name="Postlethwait J."/>
            <person name="Bobe J."/>
            <person name="Guiguen Y."/>
        </authorList>
    </citation>
    <scope>NUCLEOTIDE SEQUENCE</scope>
    <source>
        <strain evidence="2">M-15738</strain>
        <tissue evidence="2">Blood</tissue>
    </source>
</reference>
<dbReference type="Proteomes" id="UP000823561">
    <property type="component" value="Chromosome 24"/>
</dbReference>